<dbReference type="Gene3D" id="6.10.280.50">
    <property type="match status" value="1"/>
</dbReference>
<evidence type="ECO:0000313" key="2">
    <source>
        <dbReference type="EMBL" id="MBB4641239.1"/>
    </source>
</evidence>
<evidence type="ECO:0000256" key="1">
    <source>
        <dbReference type="SAM" id="MobiDB-lite"/>
    </source>
</evidence>
<organism evidence="2 3">
    <name type="scientific">Rhizorhapis suberifaciens</name>
    <name type="common">corky root of lettuce</name>
    <dbReference type="NCBI Taxonomy" id="13656"/>
    <lineage>
        <taxon>Bacteria</taxon>
        <taxon>Pseudomonadati</taxon>
        <taxon>Pseudomonadota</taxon>
        <taxon>Alphaproteobacteria</taxon>
        <taxon>Sphingomonadales</taxon>
        <taxon>Sphingomonadaceae</taxon>
        <taxon>Rhizorhapis</taxon>
    </lineage>
</organism>
<evidence type="ECO:0000313" key="3">
    <source>
        <dbReference type="Proteomes" id="UP000575068"/>
    </source>
</evidence>
<dbReference type="Proteomes" id="UP000575068">
    <property type="component" value="Unassembled WGS sequence"/>
</dbReference>
<dbReference type="InterPro" id="IPR038444">
    <property type="entry name" value="DUF465_sf"/>
</dbReference>
<sequence>MENSHISALQAKHAGLDARIKDENNRPLPDATLLAELKKQKLRIKEELKAH</sequence>
<feature type="region of interest" description="Disordered" evidence="1">
    <location>
        <begin position="1"/>
        <end position="25"/>
    </location>
</feature>
<dbReference type="InterPro" id="IPR007420">
    <property type="entry name" value="DUF465"/>
</dbReference>
<dbReference type="Pfam" id="PF04325">
    <property type="entry name" value="DUF465"/>
    <property type="match status" value="1"/>
</dbReference>
<dbReference type="EMBL" id="JACHOV010000005">
    <property type="protein sequence ID" value="MBB4641239.1"/>
    <property type="molecule type" value="Genomic_DNA"/>
</dbReference>
<evidence type="ECO:0008006" key="4">
    <source>
        <dbReference type="Google" id="ProtNLM"/>
    </source>
</evidence>
<proteinExistence type="predicted"/>
<reference evidence="2 3" key="1">
    <citation type="submission" date="2020-08" db="EMBL/GenBank/DDBJ databases">
        <title>Genomic Encyclopedia of Type Strains, Phase IV (KMG-IV): sequencing the most valuable type-strain genomes for metagenomic binning, comparative biology and taxonomic classification.</title>
        <authorList>
            <person name="Goeker M."/>
        </authorList>
    </citation>
    <scope>NUCLEOTIDE SEQUENCE [LARGE SCALE GENOMIC DNA]</scope>
    <source>
        <strain evidence="2 3">DSM 7465</strain>
    </source>
</reference>
<dbReference type="RefSeq" id="WP_184475052.1">
    <property type="nucleotide sequence ID" value="NZ_JACHOV010000005.1"/>
</dbReference>
<gene>
    <name evidence="2" type="ORF">HNQ99_001544</name>
</gene>
<accession>A0A840HUG7</accession>
<feature type="compositionally biased region" description="Basic and acidic residues" evidence="1">
    <location>
        <begin position="14"/>
        <end position="25"/>
    </location>
</feature>
<protein>
    <recommendedName>
        <fullName evidence="4">DUF465 domain-containing protein</fullName>
    </recommendedName>
</protein>
<comment type="caution">
    <text evidence="2">The sequence shown here is derived from an EMBL/GenBank/DDBJ whole genome shotgun (WGS) entry which is preliminary data.</text>
</comment>
<keyword evidence="3" id="KW-1185">Reference proteome</keyword>
<name>A0A840HUG7_9SPHN</name>
<dbReference type="AlphaFoldDB" id="A0A840HUG7"/>